<dbReference type="InterPro" id="IPR029164">
    <property type="entry name" value="PIG-Y"/>
</dbReference>
<feature type="transmembrane region" description="Helical" evidence="2">
    <location>
        <begin position="253"/>
        <end position="278"/>
    </location>
</feature>
<feature type="transmembrane region" description="Helical" evidence="2">
    <location>
        <begin position="298"/>
        <end position="322"/>
    </location>
</feature>
<reference evidence="3 4" key="1">
    <citation type="submission" date="2023-11" db="EMBL/GenBank/DDBJ databases">
        <title>Draft genome sequence and annotation of the polyextremotolerant black yeast-like fungus Aureobasidium pullulans NRRL 62042.</title>
        <authorList>
            <person name="Dielentheis-Frenken M.R.E."/>
            <person name="Wibberg D."/>
            <person name="Blank L.M."/>
            <person name="Tiso T."/>
        </authorList>
    </citation>
    <scope>NUCLEOTIDE SEQUENCE [LARGE SCALE GENOMIC DNA]</scope>
    <source>
        <strain evidence="3 4">NRRL 62042</strain>
    </source>
</reference>
<keyword evidence="4" id="KW-1185">Reference proteome</keyword>
<dbReference type="Proteomes" id="UP001341245">
    <property type="component" value="Unassembled WGS sequence"/>
</dbReference>
<keyword evidence="2" id="KW-0472">Membrane</keyword>
<evidence type="ECO:0000313" key="3">
    <source>
        <dbReference type="EMBL" id="KAK5999788.1"/>
    </source>
</evidence>
<feature type="region of interest" description="Disordered" evidence="1">
    <location>
        <begin position="151"/>
        <end position="191"/>
    </location>
</feature>
<keyword evidence="2" id="KW-1133">Transmembrane helix</keyword>
<organism evidence="3 4">
    <name type="scientific">Aureobasidium pullulans</name>
    <name type="common">Black yeast</name>
    <name type="synonym">Pullularia pullulans</name>
    <dbReference type="NCBI Taxonomy" id="5580"/>
    <lineage>
        <taxon>Eukaryota</taxon>
        <taxon>Fungi</taxon>
        <taxon>Dikarya</taxon>
        <taxon>Ascomycota</taxon>
        <taxon>Pezizomycotina</taxon>
        <taxon>Dothideomycetes</taxon>
        <taxon>Dothideomycetidae</taxon>
        <taxon>Dothideales</taxon>
        <taxon>Saccotheciaceae</taxon>
        <taxon>Aureobasidium</taxon>
    </lineage>
</organism>
<dbReference type="PANTHER" id="PTHR39400">
    <property type="entry name" value="YALI0E29227P"/>
    <property type="match status" value="1"/>
</dbReference>
<evidence type="ECO:0000256" key="1">
    <source>
        <dbReference type="SAM" id="MobiDB-lite"/>
    </source>
</evidence>
<accession>A0ABR0T5R6</accession>
<protein>
    <recommendedName>
        <fullName evidence="5">PIG-P-domain-containing protein</fullName>
    </recommendedName>
</protein>
<proteinExistence type="predicted"/>
<evidence type="ECO:0000256" key="2">
    <source>
        <dbReference type="SAM" id="Phobius"/>
    </source>
</evidence>
<dbReference type="Pfam" id="PF15159">
    <property type="entry name" value="PIG-Y"/>
    <property type="match status" value="1"/>
</dbReference>
<evidence type="ECO:0008006" key="5">
    <source>
        <dbReference type="Google" id="ProtNLM"/>
    </source>
</evidence>
<keyword evidence="2" id="KW-0812">Transmembrane</keyword>
<feature type="region of interest" description="Disordered" evidence="1">
    <location>
        <begin position="72"/>
        <end position="125"/>
    </location>
</feature>
<comment type="caution">
    <text evidence="3">The sequence shown here is derived from an EMBL/GenBank/DDBJ whole genome shotgun (WGS) entry which is preliminary data.</text>
</comment>
<feature type="compositionally biased region" description="Polar residues" evidence="1">
    <location>
        <begin position="178"/>
        <end position="188"/>
    </location>
</feature>
<gene>
    <name evidence="3" type="ORF">QM012_005194</name>
</gene>
<dbReference type="PANTHER" id="PTHR39400:SF1">
    <property type="entry name" value="PIG-P DOMAIN-CONTAINING PROTEIN"/>
    <property type="match status" value="1"/>
</dbReference>
<feature type="compositionally biased region" description="Pro residues" evidence="1">
    <location>
        <begin position="159"/>
        <end position="170"/>
    </location>
</feature>
<dbReference type="EMBL" id="JASGXD010000021">
    <property type="protein sequence ID" value="KAK5999788.1"/>
    <property type="molecule type" value="Genomic_DNA"/>
</dbReference>
<feature type="compositionally biased region" description="Basic and acidic residues" evidence="1">
    <location>
        <begin position="116"/>
        <end position="125"/>
    </location>
</feature>
<evidence type="ECO:0000313" key="4">
    <source>
        <dbReference type="Proteomes" id="UP001341245"/>
    </source>
</evidence>
<name>A0ABR0T5R6_AURPU</name>
<feature type="compositionally biased region" description="Basic residues" evidence="1">
    <location>
        <begin position="83"/>
        <end position="94"/>
    </location>
</feature>
<sequence>MTTHGRNTNGMNGATETDAVEDEHLASTLLPPTSKHKHRTLSAGLLQRFNFLSRPAPVELSTSAPAAVGLPMQAEDESTHPSRPLKARKRKGSLRKTALLGPGRVKQDPPATEISTPDKDAQSDHAVRSIDDALHHALANKDLHQPRRLSLVSEHSPNSSPPSVPPPPVHPDLGSPIISPTSQSYASTTDDDDLSMAATVTRPSSYFDPRPVLDVVRRRSSQKHAPSPLSALPVLAHNADDTYDYAETERWGWVVLVVTWVVFAVGMGSCLGVWSWAWNVGETPYAPPELEDDPTLPIVGYYPALIILTAVMAWVWVVIAWVGMKYFKHAKIQGDD</sequence>